<dbReference type="NCBIfam" id="TIGR00121">
    <property type="entry name" value="birA_ligase"/>
    <property type="match status" value="1"/>
</dbReference>
<dbReference type="RefSeq" id="XP_028477466.1">
    <property type="nucleotide sequence ID" value="XM_028622574.1"/>
</dbReference>
<dbReference type="OrthoDB" id="10250105at2759"/>
<accession>A0A427XXB6</accession>
<dbReference type="CDD" id="cd16442">
    <property type="entry name" value="BPL"/>
    <property type="match status" value="1"/>
</dbReference>
<name>A0A427XXB6_9TREE</name>
<dbReference type="PANTHER" id="PTHR12835">
    <property type="entry name" value="BIOTIN PROTEIN LIGASE"/>
    <property type="match status" value="1"/>
</dbReference>
<proteinExistence type="inferred from homology"/>
<dbReference type="Proteomes" id="UP000279236">
    <property type="component" value="Unassembled WGS sequence"/>
</dbReference>
<comment type="similarity">
    <text evidence="1">Belongs to the biotin--protein ligase family.</text>
</comment>
<keyword evidence="2" id="KW-0436">Ligase</keyword>
<evidence type="ECO:0000313" key="6">
    <source>
        <dbReference type="Proteomes" id="UP000279236"/>
    </source>
</evidence>
<feature type="compositionally biased region" description="Polar residues" evidence="3">
    <location>
        <begin position="722"/>
        <end position="733"/>
    </location>
</feature>
<dbReference type="GeneID" id="39591744"/>
<comment type="caution">
    <text evidence="5">The sequence shown here is derived from an EMBL/GenBank/DDBJ whole genome shotgun (WGS) entry which is preliminary data.</text>
</comment>
<dbReference type="GO" id="GO:0005737">
    <property type="term" value="C:cytoplasm"/>
    <property type="evidence" value="ECO:0007669"/>
    <property type="project" value="TreeGrafter"/>
</dbReference>
<evidence type="ECO:0000256" key="3">
    <source>
        <dbReference type="SAM" id="MobiDB-lite"/>
    </source>
</evidence>
<dbReference type="InterPro" id="IPR045864">
    <property type="entry name" value="aa-tRNA-synth_II/BPL/LPL"/>
</dbReference>
<dbReference type="PROSITE" id="PS51733">
    <property type="entry name" value="BPL_LPL_CATALYTIC"/>
    <property type="match status" value="1"/>
</dbReference>
<dbReference type="STRING" id="105984.A0A427XXB6"/>
<evidence type="ECO:0000256" key="1">
    <source>
        <dbReference type="ARBA" id="ARBA00009934"/>
    </source>
</evidence>
<dbReference type="InterPro" id="IPR029062">
    <property type="entry name" value="Class_I_gatase-like"/>
</dbReference>
<dbReference type="EMBL" id="RSCE01000004">
    <property type="protein sequence ID" value="RSH83514.1"/>
    <property type="molecule type" value="Genomic_DNA"/>
</dbReference>
<dbReference type="SUPFAM" id="SSF55681">
    <property type="entry name" value="Class II aaRS and biotin synthetases"/>
    <property type="match status" value="1"/>
</dbReference>
<organism evidence="5 6">
    <name type="scientific">Apiotrichum porosum</name>
    <dbReference type="NCBI Taxonomy" id="105984"/>
    <lineage>
        <taxon>Eukaryota</taxon>
        <taxon>Fungi</taxon>
        <taxon>Dikarya</taxon>
        <taxon>Basidiomycota</taxon>
        <taxon>Agaricomycotina</taxon>
        <taxon>Tremellomycetes</taxon>
        <taxon>Trichosporonales</taxon>
        <taxon>Trichosporonaceae</taxon>
        <taxon>Apiotrichum</taxon>
    </lineage>
</organism>
<evidence type="ECO:0000259" key="4">
    <source>
        <dbReference type="PROSITE" id="PS51733"/>
    </source>
</evidence>
<gene>
    <name evidence="5" type="primary">BPL1</name>
    <name evidence="5" type="ORF">EHS24_007201</name>
</gene>
<reference evidence="5 6" key="1">
    <citation type="submission" date="2018-11" db="EMBL/GenBank/DDBJ databases">
        <title>Genome sequence of Apiotrichum porosum DSM 27194.</title>
        <authorList>
            <person name="Aliyu H."/>
            <person name="Gorte O."/>
            <person name="Ochsenreither K."/>
        </authorList>
    </citation>
    <scope>NUCLEOTIDE SEQUENCE [LARGE SCALE GENOMIC DNA]</scope>
    <source>
        <strain evidence="5 6">DSM 27194</strain>
    </source>
</reference>
<feature type="region of interest" description="Disordered" evidence="3">
    <location>
        <begin position="706"/>
        <end position="735"/>
    </location>
</feature>
<dbReference type="InterPro" id="IPR019197">
    <property type="entry name" value="Biotin-prot_ligase_N"/>
</dbReference>
<dbReference type="SUPFAM" id="SSF52317">
    <property type="entry name" value="Class I glutamine amidotransferase-like"/>
    <property type="match status" value="1"/>
</dbReference>
<dbReference type="Gene3D" id="3.30.930.10">
    <property type="entry name" value="Bira Bifunctional Protein, Domain 2"/>
    <property type="match status" value="1"/>
</dbReference>
<dbReference type="Pfam" id="PF09825">
    <property type="entry name" value="BPL_N"/>
    <property type="match status" value="1"/>
</dbReference>
<dbReference type="Pfam" id="PF03099">
    <property type="entry name" value="BPL_LplA_LipB"/>
    <property type="match status" value="1"/>
</dbReference>
<feature type="domain" description="BPL/LPL catalytic" evidence="4">
    <location>
        <begin position="439"/>
        <end position="647"/>
    </location>
</feature>
<protein>
    <submittedName>
        <fullName evidence="5">Biotin holocarboxylase synthetase</fullName>
    </submittedName>
</protein>
<sequence length="756" mass="82082">MPGPGPSAHQVLVYSGPGVSPLSLSHTILTLSLNLVPHYTVQRVSATLLAEEPWEPSCALLVIPGGRDLPFVEELSIKTKVTKRIAEYVSEGGRYLGVCAGAYFAASEVQFDIGGPKQVTGKRDLALFPGPCAGPTYPGFDYGSENGSRAVGLTLAGDKSLELLYYNGGGHFILPPSAGSDVKVLAQYQEPPTPEATVAVVQIAKGKGKVLLSGVHFEYPLEDPPARDAIAKLENPPAQEVIEEEEKKRTQWVAELLRGLGLTLPSDQVDPSGNLGNIEEDHIILHPTHPSPIFSFSHPKLPQLSASILSAPNIQAKLVKGPGDWETLRDGNDVIETGPVELLGSDIPAELMKRRRTKPEFPPVIEELSISDQAVPPQPPNFHALTKTLLVPGSTQYSPSWTPLFNMETYWEELDAVRKRQGRRTGVMRADELSPGKRGERAALGDLVLYAETITSTQTMIDRNPILLNGLPAPTVFTATYQLAGRGRGSNIWLSPTGCLQYSILLTLPQSMASKLVFIQYLAALAICEAVDEDGRLGVRIKWPNDVYANIEGVGGTEVGSGKKGLAKLAGILVNTNFVNGQWRVIVGCGINVLNALPTSSISQLHGLLTERAAREGSTRALPPPPTMEGTFARIMHAFETKWEQFLEDKGFESFMSEYHGRWLHSGQEVTLTTVEPHQRLRIMSITPDHGLLRCIPISTASSTVSSMYDRDMDQGGDDRTSTSSWARPSAQPQYVDLQPDGNSFDLMAGMIKRKV</sequence>
<evidence type="ECO:0000256" key="2">
    <source>
        <dbReference type="ARBA" id="ARBA00022598"/>
    </source>
</evidence>
<dbReference type="PANTHER" id="PTHR12835:SF5">
    <property type="entry name" value="BIOTIN--PROTEIN LIGASE"/>
    <property type="match status" value="1"/>
</dbReference>
<feature type="compositionally biased region" description="Basic and acidic residues" evidence="3">
    <location>
        <begin position="709"/>
        <end position="721"/>
    </location>
</feature>
<dbReference type="GO" id="GO:0004077">
    <property type="term" value="F:biotin--[biotin carboxyl-carrier protein] ligase activity"/>
    <property type="evidence" value="ECO:0007669"/>
    <property type="project" value="InterPro"/>
</dbReference>
<dbReference type="AlphaFoldDB" id="A0A427XXB6"/>
<dbReference type="InterPro" id="IPR004143">
    <property type="entry name" value="BPL_LPL_catalytic"/>
</dbReference>
<dbReference type="CDD" id="cd03144">
    <property type="entry name" value="GATase1_ScBLP_like"/>
    <property type="match status" value="1"/>
</dbReference>
<evidence type="ECO:0000313" key="5">
    <source>
        <dbReference type="EMBL" id="RSH83514.1"/>
    </source>
</evidence>
<dbReference type="InterPro" id="IPR004408">
    <property type="entry name" value="Biotin_CoA_COase_ligase"/>
</dbReference>
<keyword evidence="6" id="KW-1185">Reference proteome</keyword>